<evidence type="ECO:0000313" key="2">
    <source>
        <dbReference type="EMBL" id="EHA53233.1"/>
    </source>
</evidence>
<keyword evidence="3" id="KW-1185">Reference proteome</keyword>
<proteinExistence type="predicted"/>
<accession>G4N1G6</accession>
<dbReference type="Proteomes" id="UP000009058">
    <property type="component" value="Chromosome 3"/>
</dbReference>
<dbReference type="HOGENOM" id="CLU_1138182_0_0_1"/>
<feature type="region of interest" description="Disordered" evidence="1">
    <location>
        <begin position="152"/>
        <end position="171"/>
    </location>
</feature>
<dbReference type="KEGG" id="mgr:MGG_16936"/>
<gene>
    <name evidence="2" type="ORF">MGG_16936</name>
</gene>
<dbReference type="AlphaFoldDB" id="G4N1G6"/>
<evidence type="ECO:0000313" key="3">
    <source>
        <dbReference type="Proteomes" id="UP000009058"/>
    </source>
</evidence>
<reference key="2">
    <citation type="submission" date="2011-05" db="EMBL/GenBank/DDBJ databases">
        <title>The Genome Sequence of Magnaporthe oryzae 70-15.</title>
        <authorList>
            <consortium name="The Broad Institute Genome Sequencing Platform"/>
            <person name="Ma L.-J."/>
            <person name="Dead R."/>
            <person name="Young S.K."/>
            <person name="Zeng Q."/>
            <person name="Gargeya S."/>
            <person name="Fitzgerald M."/>
            <person name="Haas B."/>
            <person name="Abouelleil A."/>
            <person name="Alvarado L."/>
            <person name="Arachchi H.M."/>
            <person name="Berlin A."/>
            <person name="Brown A."/>
            <person name="Chapman S.B."/>
            <person name="Chen Z."/>
            <person name="Dunbar C."/>
            <person name="Freedman E."/>
            <person name="Gearin G."/>
            <person name="Gellesch M."/>
            <person name="Goldberg J."/>
            <person name="Griggs A."/>
            <person name="Gujja S."/>
            <person name="Heiman D."/>
            <person name="Howarth C."/>
            <person name="Larson L."/>
            <person name="Lui A."/>
            <person name="MacDonald P.J.P."/>
            <person name="Mehta T."/>
            <person name="Montmayeur A."/>
            <person name="Murphy C."/>
            <person name="Neiman D."/>
            <person name="Pearson M."/>
            <person name="Priest M."/>
            <person name="Roberts A."/>
            <person name="Saif S."/>
            <person name="Shea T."/>
            <person name="Shenoy N."/>
            <person name="Sisk P."/>
            <person name="Stolte C."/>
            <person name="Sykes S."/>
            <person name="Yandava C."/>
            <person name="Wortman J."/>
            <person name="Nusbaum C."/>
            <person name="Birren B."/>
        </authorList>
    </citation>
    <scope>NUCLEOTIDE SEQUENCE</scope>
    <source>
        <strain>70-15</strain>
    </source>
</reference>
<feature type="region of interest" description="Disordered" evidence="1">
    <location>
        <begin position="81"/>
        <end position="103"/>
    </location>
</feature>
<dbReference type="EMBL" id="CM001233">
    <property type="protein sequence ID" value="EHA53233.1"/>
    <property type="molecule type" value="Genomic_DNA"/>
</dbReference>
<evidence type="ECO:0000256" key="1">
    <source>
        <dbReference type="SAM" id="MobiDB-lite"/>
    </source>
</evidence>
<reference evidence="2 3" key="1">
    <citation type="journal article" date="2005" name="Nature">
        <title>The genome sequence of the rice blast fungus Magnaporthe grisea.</title>
        <authorList>
            <person name="Dean R.A."/>
            <person name="Talbot N.J."/>
            <person name="Ebbole D.J."/>
            <person name="Farman M.L."/>
            <person name="Mitchell T.K."/>
            <person name="Orbach M.J."/>
            <person name="Thon M."/>
            <person name="Kulkarni R."/>
            <person name="Xu J.R."/>
            <person name="Pan H."/>
            <person name="Read N.D."/>
            <person name="Lee Y.H."/>
            <person name="Carbone I."/>
            <person name="Brown D."/>
            <person name="Oh Y.Y."/>
            <person name="Donofrio N."/>
            <person name="Jeong J.S."/>
            <person name="Soanes D.M."/>
            <person name="Djonovic S."/>
            <person name="Kolomiets E."/>
            <person name="Rehmeyer C."/>
            <person name="Li W."/>
            <person name="Harding M."/>
            <person name="Kim S."/>
            <person name="Lebrun M.H."/>
            <person name="Bohnert H."/>
            <person name="Coughlan S."/>
            <person name="Butler J."/>
            <person name="Calvo S."/>
            <person name="Ma L.J."/>
            <person name="Nicol R."/>
            <person name="Purcell S."/>
            <person name="Nusbaum C."/>
            <person name="Galagan J.E."/>
            <person name="Birren B.W."/>
        </authorList>
    </citation>
    <scope>NUCLEOTIDE SEQUENCE [LARGE SCALE GENOMIC DNA]</scope>
    <source>
        <strain evidence="3">70-15 / ATCC MYA-4617 / FGSC 8958</strain>
    </source>
</reference>
<dbReference type="VEuPathDB" id="FungiDB:MGG_16936"/>
<dbReference type="RefSeq" id="XP_003713040.1">
    <property type="nucleotide sequence ID" value="XM_003712992.1"/>
</dbReference>
<organism evidence="2 3">
    <name type="scientific">Pyricularia oryzae (strain 70-15 / ATCC MYA-4617 / FGSC 8958)</name>
    <name type="common">Rice blast fungus</name>
    <name type="synonym">Magnaporthe oryzae</name>
    <dbReference type="NCBI Taxonomy" id="242507"/>
    <lineage>
        <taxon>Eukaryota</taxon>
        <taxon>Fungi</taxon>
        <taxon>Dikarya</taxon>
        <taxon>Ascomycota</taxon>
        <taxon>Pezizomycotina</taxon>
        <taxon>Sordariomycetes</taxon>
        <taxon>Sordariomycetidae</taxon>
        <taxon>Magnaporthales</taxon>
        <taxon>Pyriculariaceae</taxon>
        <taxon>Pyricularia</taxon>
    </lineage>
</organism>
<name>G4N1G6_PYRO7</name>
<dbReference type="InParanoid" id="G4N1G6"/>
<dbReference type="GeneID" id="12985949"/>
<protein>
    <submittedName>
        <fullName evidence="2">Uncharacterized protein</fullName>
    </submittedName>
</protein>
<sequence length="244" mass="27365">MSFRVKDRENGVEGDKCHIKVSFEDSVVDQIIRTPFLKRSSTSNDNPTQTHDFSSLSRLREPVFTITNTPNKAVKRALKLNPQPELEHESGGETTSRLQQQSSQLSSCDGAVEVWLLVADPTLSKLYQTLRARCHDRQEVRLSSNNYKTQLAPAYGTPPSQPAWAAGGTQNRARRLHQQKARLPLSHILQHVHRAAEARTARLIKNNTACSGSRQYRQWKQKSLAGPKITFAAAAKAVRTITSW</sequence>